<accession>A0A846M5D9</accession>
<keyword evidence="2" id="KW-1185">Reference proteome</keyword>
<proteinExistence type="predicted"/>
<dbReference type="InterPro" id="IPR011738">
    <property type="entry name" value="Phage_CHP"/>
</dbReference>
<comment type="caution">
    <text evidence="1">The sequence shown here is derived from an EMBL/GenBank/DDBJ whole genome shotgun (WGS) entry which is preliminary data.</text>
</comment>
<dbReference type="NCBIfam" id="TIGR02215">
    <property type="entry name" value="phage_chp_gp8"/>
    <property type="match status" value="1"/>
</dbReference>
<dbReference type="AlphaFoldDB" id="A0A846M5D9"/>
<organism evidence="1 2">
    <name type="scientific">Sphingobium vermicomposti</name>
    <dbReference type="NCBI Taxonomy" id="529005"/>
    <lineage>
        <taxon>Bacteria</taxon>
        <taxon>Pseudomonadati</taxon>
        <taxon>Pseudomonadota</taxon>
        <taxon>Alphaproteobacteria</taxon>
        <taxon>Sphingomonadales</taxon>
        <taxon>Sphingomonadaceae</taxon>
        <taxon>Sphingobium</taxon>
    </lineage>
</organism>
<dbReference type="Proteomes" id="UP000576821">
    <property type="component" value="Unassembled WGS sequence"/>
</dbReference>
<reference evidence="1 2" key="1">
    <citation type="submission" date="2020-03" db="EMBL/GenBank/DDBJ databases">
        <title>Genomic Encyclopedia of Type Strains, Phase IV (KMG-IV): sequencing the most valuable type-strain genomes for metagenomic binning, comparative biology and taxonomic classification.</title>
        <authorList>
            <person name="Goeker M."/>
        </authorList>
    </citation>
    <scope>NUCLEOTIDE SEQUENCE [LARGE SCALE GENOMIC DNA]</scope>
    <source>
        <strain evidence="1 2">DSM 21299</strain>
    </source>
</reference>
<sequence length="190" mass="20193">MALPLFMSGGAMVLVREEAGAPGASLGELKDYLRITGDGEDALLEALLLSATGLCEQFVGQWLMIGEARETVRADGGWQRLTARPVIAVLGVDAVTPDGEAEALPVEDYAVDIDAAGDGWVRVHLAGERRVAAVRYRAGLAEEPDGLPGAIRQGIVRLAAEHFAARGGDMPSPPAVVSALWRPWRRMRLA</sequence>
<gene>
    <name evidence="1" type="ORF">FHS54_002121</name>
</gene>
<evidence type="ECO:0000313" key="1">
    <source>
        <dbReference type="EMBL" id="NIJ17132.1"/>
    </source>
</evidence>
<dbReference type="Gene3D" id="1.10.3230.30">
    <property type="entry name" value="Phage gp6-like head-tail connector protein"/>
    <property type="match status" value="1"/>
</dbReference>
<dbReference type="EMBL" id="JAASQR010000003">
    <property type="protein sequence ID" value="NIJ17132.1"/>
    <property type="molecule type" value="Genomic_DNA"/>
</dbReference>
<protein>
    <submittedName>
        <fullName evidence="1">Putative phiE125 gp8 family phage protein</fullName>
    </submittedName>
</protein>
<dbReference type="RefSeq" id="WP_425057309.1">
    <property type="nucleotide sequence ID" value="NZ_JAASQR010000003.1"/>
</dbReference>
<name>A0A846M5D9_9SPHN</name>
<evidence type="ECO:0000313" key="2">
    <source>
        <dbReference type="Proteomes" id="UP000576821"/>
    </source>
</evidence>